<keyword evidence="1" id="KW-0175">Coiled coil</keyword>
<dbReference type="AlphaFoldDB" id="A0A9D1T5Q6"/>
<sequence>MNIRTQILVVVLAVAALFWIIRKICRKGIEVKYSLLWILLGIGVIIFACFPQFTAWLAQLVGIGQPINMVFFAGFCFALVIIFSLSVSVSRLSNRVKRLTQEMALMEKKIEDQKENNWKNEA</sequence>
<protein>
    <submittedName>
        <fullName evidence="3">DUF2304 domain-containing protein</fullName>
    </submittedName>
</protein>
<evidence type="ECO:0000256" key="2">
    <source>
        <dbReference type="SAM" id="Phobius"/>
    </source>
</evidence>
<evidence type="ECO:0000313" key="3">
    <source>
        <dbReference type="EMBL" id="HIV12044.1"/>
    </source>
</evidence>
<name>A0A9D1T5Q6_9FIRM</name>
<keyword evidence="2" id="KW-0472">Membrane</keyword>
<keyword evidence="2" id="KW-0812">Transmembrane</keyword>
<evidence type="ECO:0000256" key="1">
    <source>
        <dbReference type="SAM" id="Coils"/>
    </source>
</evidence>
<reference evidence="3" key="1">
    <citation type="submission" date="2020-10" db="EMBL/GenBank/DDBJ databases">
        <authorList>
            <person name="Gilroy R."/>
        </authorList>
    </citation>
    <scope>NUCLEOTIDE SEQUENCE</scope>
    <source>
        <strain evidence="3">ChiBcec2-4451</strain>
    </source>
</reference>
<feature type="transmembrane region" description="Helical" evidence="2">
    <location>
        <begin position="6"/>
        <end position="22"/>
    </location>
</feature>
<feature type="transmembrane region" description="Helical" evidence="2">
    <location>
        <begin position="69"/>
        <end position="89"/>
    </location>
</feature>
<dbReference type="EMBL" id="DVON01000052">
    <property type="protein sequence ID" value="HIV12044.1"/>
    <property type="molecule type" value="Genomic_DNA"/>
</dbReference>
<dbReference type="InterPro" id="IPR019277">
    <property type="entry name" value="DUF2304"/>
</dbReference>
<feature type="transmembrane region" description="Helical" evidence="2">
    <location>
        <begin position="34"/>
        <end position="57"/>
    </location>
</feature>
<reference evidence="3" key="2">
    <citation type="journal article" date="2021" name="PeerJ">
        <title>Extensive microbial diversity within the chicken gut microbiome revealed by metagenomics and culture.</title>
        <authorList>
            <person name="Gilroy R."/>
            <person name="Ravi A."/>
            <person name="Getino M."/>
            <person name="Pursley I."/>
            <person name="Horton D.L."/>
            <person name="Alikhan N.F."/>
            <person name="Baker D."/>
            <person name="Gharbi K."/>
            <person name="Hall N."/>
            <person name="Watson M."/>
            <person name="Adriaenssens E.M."/>
            <person name="Foster-Nyarko E."/>
            <person name="Jarju S."/>
            <person name="Secka A."/>
            <person name="Antonio M."/>
            <person name="Oren A."/>
            <person name="Chaudhuri R.R."/>
            <person name="La Ragione R."/>
            <person name="Hildebrand F."/>
            <person name="Pallen M.J."/>
        </authorList>
    </citation>
    <scope>NUCLEOTIDE SEQUENCE</scope>
    <source>
        <strain evidence="3">ChiBcec2-4451</strain>
    </source>
</reference>
<proteinExistence type="predicted"/>
<evidence type="ECO:0000313" key="4">
    <source>
        <dbReference type="Proteomes" id="UP000886723"/>
    </source>
</evidence>
<dbReference type="Pfam" id="PF10066">
    <property type="entry name" value="DUF2304"/>
    <property type="match status" value="1"/>
</dbReference>
<feature type="coiled-coil region" evidence="1">
    <location>
        <begin position="89"/>
        <end position="116"/>
    </location>
</feature>
<comment type="caution">
    <text evidence="3">The sequence shown here is derived from an EMBL/GenBank/DDBJ whole genome shotgun (WGS) entry which is preliminary data.</text>
</comment>
<dbReference type="Proteomes" id="UP000886723">
    <property type="component" value="Unassembled WGS sequence"/>
</dbReference>
<gene>
    <name evidence="3" type="ORF">IAA63_02750</name>
</gene>
<accession>A0A9D1T5Q6</accession>
<keyword evidence="2" id="KW-1133">Transmembrane helix</keyword>
<organism evidence="3 4">
    <name type="scientific">Candidatus Pullilachnospira stercoravium</name>
    <dbReference type="NCBI Taxonomy" id="2840913"/>
    <lineage>
        <taxon>Bacteria</taxon>
        <taxon>Bacillati</taxon>
        <taxon>Bacillota</taxon>
        <taxon>Clostridia</taxon>
        <taxon>Lachnospirales</taxon>
        <taxon>Lachnospiraceae</taxon>
        <taxon>Lachnospiraceae incertae sedis</taxon>
        <taxon>Candidatus Pullilachnospira</taxon>
    </lineage>
</organism>